<dbReference type="Pfam" id="PF11919">
    <property type="entry name" value="PSME4_C"/>
    <property type="match status" value="1"/>
</dbReference>
<dbReference type="InterPro" id="IPR035309">
    <property type="entry name" value="PSME4"/>
</dbReference>
<dbReference type="GO" id="GO:0070628">
    <property type="term" value="F:proteasome binding"/>
    <property type="evidence" value="ECO:0007669"/>
    <property type="project" value="InterPro"/>
</dbReference>
<dbReference type="EMBL" id="JBBHLL010000277">
    <property type="protein sequence ID" value="KAK7807298.1"/>
    <property type="molecule type" value="Genomic_DNA"/>
</dbReference>
<sequence length="1519" mass="172964">MLEEWRPLMCPFDVTMQKAITYFEIFLPTSLPPELHHKGFKLWFDELIGLWVSVQNLPQWEGQLVNLFARLATDNIGYIDWDPYVPKIFTRILRSLNLPVGSSQVLVPRFLTNAYDIGHAVIWITAMMGGPSKLVQKHLAGLFNSITSFYHPSNNGRWLNKLMKLLQRLPNSVVRRLHRERYKKPSWLTPVPDSHKLTDEDVTDFVQCIIQPVLLAMFSKTGSLEAAQALQNLALMRPELVIPPVLERTYPALETLTEPHQLTATLSCVIGVARSLVSGGKWFPEGPTHMLPLLMRALPGVDPNDFSKCMITFQFIGTFSTLVPLVDCSSVLQERNDLTEIEKELCSATAEFEDFVLQFMDRCFGLIESSTLEQTREETETEKMTHLESLVELGLSSTFSTILTQCSKEIFMVALQKVFNFSVSHIFETRVAGRMVADMCRAAVKCCPEESLKLFVPHCYGVITQLTMNDDVVNEEELDKELLWNLQLLSEITRVDGKKLLLYKEQLVKILQRTLHLACKQGYTLSCNLLHHLLRSTTLIYPTEYCSVPGGFNKPPSEYFPIKDWGKPGDLWNLGIQWHVPSSEEVSFAFYLLDSFLQPELIKLQCCGNGELEMSRDDILQSLTIVHSCLIGSGNLLPPLKGEPVTNLVPSMVSLEETKLYTGLEHDLSRENHRETIASVIRKLLNHILDNSEDDTKSLFLIIKIIGDLLQFQGSHKHEFDSRWKSFNLVKKSMENRLHGKKQHIRALLIDRVMLQHELRTLTVEGCEYKRIHQDMIRDLLRLSTSSYSQVRNKAQQTFFAALGAYNFCCRDIIPLVLEFLRPDRQDVTQQQFKGALYCLLGNHSGVCLANLHDWDCIVQTWPALVSSGLSQAMSLEKPSIVRLFDDLAEKIHRQYETIGLDFTIPKPCAAIAELLEQSKNPSISQTLLSPEKIKEGQKRQQEKNADALREDRVLPLRAIRFFVENLNHDAIVVRKMAISAVAGILKQLKRTHKKLTINPYEISGCPKPTKIPAGDRPDNHWLHYDSKNIPRTKKEWESSCFVEKTHWGYYNWPKNMVVYAGAEEQPKLGRSREDMTEAEQIVYDRFSDPKFVEQLITFLSLEDRKGRDKFSPRRFCLFKGIFRNFDDAFLPILKPHLERLVADSHESTQRCVAEIIAGLIRGSKHWTFEKESRDPRKLHWLFELLLESPLSGEGGSFVDACRLYVLQGGLAQQEWRVPELLHRLLKYLEPKLTQVYKNVRERIGSVLTYIFMIDVSLPNTTPTTSPCISEFTARVLEKLKPLTDVDEEIQNHVMEENGIGEEDERTQGIKLLKTILKWLMASAGRSFSTAVKEQLQLLPLFFKIAPVENDNSYDELKRDAKLCLSLMSQGLLYPHQVPLVLQVLNQVREMAATTLSGLLQCNFLTMDSAMQIHFEQLCKTKLPKKRKRDPGSVGDTIPSAELVRRHAGVLGLGACVLSSPYDVPTWMPQLLMNLSAHLNDPQPIEMASPDFGLNSSKTPAPQIPSVVGSLQVSQLVLG</sequence>
<dbReference type="InterPro" id="IPR032430">
    <property type="entry name" value="Blm10_mid"/>
</dbReference>
<accession>A0AAW0HZE1</accession>
<protein>
    <recommendedName>
        <fullName evidence="14">Proteasome activator complex subunit 4</fullName>
    </recommendedName>
</protein>
<keyword evidence="5" id="KW-0677">Repeat</keyword>
<keyword evidence="6" id="KW-0227">DNA damage</keyword>
<dbReference type="PANTHER" id="PTHR32170">
    <property type="entry name" value="PROTEASOME ACTIVATOR COMPLEX SUBUNIT 4"/>
    <property type="match status" value="1"/>
</dbReference>
<evidence type="ECO:0000256" key="8">
    <source>
        <dbReference type="ARBA" id="ARBA00023242"/>
    </source>
</evidence>
<dbReference type="InterPro" id="IPR016024">
    <property type="entry name" value="ARM-type_fold"/>
</dbReference>
<dbReference type="GO" id="GO:0005634">
    <property type="term" value="C:nucleus"/>
    <property type="evidence" value="ECO:0007669"/>
    <property type="project" value="UniProtKB-SubCell"/>
</dbReference>
<comment type="subcellular location">
    <subcellularLocation>
        <location evidence="2">Cytoplasm</location>
    </subcellularLocation>
    <subcellularLocation>
        <location evidence="1">Nucleus</location>
    </subcellularLocation>
</comment>
<proteinExistence type="inferred from homology"/>
<evidence type="ECO:0000313" key="12">
    <source>
        <dbReference type="EMBL" id="KAK7807298.1"/>
    </source>
</evidence>
<evidence type="ECO:0000259" key="11">
    <source>
        <dbReference type="Pfam" id="PF23096"/>
    </source>
</evidence>
<evidence type="ECO:0000256" key="7">
    <source>
        <dbReference type="ARBA" id="ARBA00023204"/>
    </source>
</evidence>
<dbReference type="GO" id="GO:0005829">
    <property type="term" value="C:cytosol"/>
    <property type="evidence" value="ECO:0007669"/>
    <property type="project" value="TreeGrafter"/>
</dbReference>
<evidence type="ECO:0000256" key="2">
    <source>
        <dbReference type="ARBA" id="ARBA00004496"/>
    </source>
</evidence>
<evidence type="ECO:0000256" key="5">
    <source>
        <dbReference type="ARBA" id="ARBA00022737"/>
    </source>
</evidence>
<organism evidence="12 13">
    <name type="scientific">Myodes glareolus</name>
    <name type="common">Bank vole</name>
    <name type="synonym">Clethrionomys glareolus</name>
    <dbReference type="NCBI Taxonomy" id="447135"/>
    <lineage>
        <taxon>Eukaryota</taxon>
        <taxon>Metazoa</taxon>
        <taxon>Chordata</taxon>
        <taxon>Craniata</taxon>
        <taxon>Vertebrata</taxon>
        <taxon>Euteleostomi</taxon>
        <taxon>Mammalia</taxon>
        <taxon>Eutheria</taxon>
        <taxon>Euarchontoglires</taxon>
        <taxon>Glires</taxon>
        <taxon>Rodentia</taxon>
        <taxon>Myomorpha</taxon>
        <taxon>Muroidea</taxon>
        <taxon>Cricetidae</taxon>
        <taxon>Arvicolinae</taxon>
        <taxon>Myodes</taxon>
    </lineage>
</organism>
<reference evidence="12 13" key="1">
    <citation type="journal article" date="2023" name="bioRxiv">
        <title>Conserved and derived expression patterns and positive selection on dental genes reveal complex evolutionary context of ever-growing rodent molars.</title>
        <authorList>
            <person name="Calamari Z.T."/>
            <person name="Song A."/>
            <person name="Cohen E."/>
            <person name="Akter M."/>
            <person name="Roy R.D."/>
            <person name="Hallikas O."/>
            <person name="Christensen M.M."/>
            <person name="Li P."/>
            <person name="Marangoni P."/>
            <person name="Jernvall J."/>
            <person name="Klein O.D."/>
        </authorList>
    </citation>
    <scope>NUCLEOTIDE SEQUENCE [LARGE SCALE GENOMIC DNA]</scope>
    <source>
        <strain evidence="12">V071</strain>
    </source>
</reference>
<keyword evidence="8" id="KW-0539">Nucleus</keyword>
<dbReference type="Pfam" id="PF16507">
    <property type="entry name" value="HEAT_PSME4_mid"/>
    <property type="match status" value="1"/>
</dbReference>
<feature type="domain" description="Proteasome activator complex subunit 4 C-terminal" evidence="9">
    <location>
        <begin position="1444"/>
        <end position="1487"/>
    </location>
</feature>
<dbReference type="SUPFAM" id="SSF48371">
    <property type="entry name" value="ARM repeat"/>
    <property type="match status" value="2"/>
</dbReference>
<evidence type="ECO:0000256" key="4">
    <source>
        <dbReference type="ARBA" id="ARBA00022490"/>
    </source>
</evidence>
<dbReference type="Pfam" id="PF23096">
    <property type="entry name" value="HEAT_PSME4"/>
    <property type="match status" value="1"/>
</dbReference>
<name>A0AAW0HZE1_MYOGA</name>
<keyword evidence="7" id="KW-0234">DNA repair</keyword>
<keyword evidence="4" id="KW-0963">Cytoplasm</keyword>
<feature type="domain" description="Proteasome activator Blm10 middle HEAT repeats region" evidence="10">
    <location>
        <begin position="139"/>
        <end position="637"/>
    </location>
</feature>
<dbReference type="InterPro" id="IPR021843">
    <property type="entry name" value="PSME4_C"/>
</dbReference>
<gene>
    <name evidence="12" type="ORF">U0070_016670</name>
</gene>
<evidence type="ECO:0000256" key="6">
    <source>
        <dbReference type="ARBA" id="ARBA00022763"/>
    </source>
</evidence>
<dbReference type="InterPro" id="IPR055455">
    <property type="entry name" value="HEAT_PSME4"/>
</dbReference>
<dbReference type="GO" id="GO:0016504">
    <property type="term" value="F:peptidase activator activity"/>
    <property type="evidence" value="ECO:0007669"/>
    <property type="project" value="InterPro"/>
</dbReference>
<dbReference type="PANTHER" id="PTHR32170:SF3">
    <property type="entry name" value="PROTEASOME ACTIVATOR COMPLEX SUBUNIT 4"/>
    <property type="match status" value="1"/>
</dbReference>
<evidence type="ECO:0000313" key="13">
    <source>
        <dbReference type="Proteomes" id="UP001488838"/>
    </source>
</evidence>
<comment type="similarity">
    <text evidence="3">Belongs to the BLM10 family.</text>
</comment>
<dbReference type="GO" id="GO:1990111">
    <property type="term" value="C:spermatoproteasome complex"/>
    <property type="evidence" value="ECO:0007669"/>
    <property type="project" value="TreeGrafter"/>
</dbReference>
<evidence type="ECO:0000256" key="1">
    <source>
        <dbReference type="ARBA" id="ARBA00004123"/>
    </source>
</evidence>
<comment type="caution">
    <text evidence="12">The sequence shown here is derived from an EMBL/GenBank/DDBJ whole genome shotgun (WGS) entry which is preliminary data.</text>
</comment>
<keyword evidence="13" id="KW-1185">Reference proteome</keyword>
<evidence type="ECO:0000259" key="10">
    <source>
        <dbReference type="Pfam" id="PF16507"/>
    </source>
</evidence>
<feature type="domain" description="Proteasome activator complex subunit 4-like HEAT repeat-like" evidence="11">
    <location>
        <begin position="959"/>
        <end position="1171"/>
    </location>
</feature>
<evidence type="ECO:0008006" key="14">
    <source>
        <dbReference type="Google" id="ProtNLM"/>
    </source>
</evidence>
<evidence type="ECO:0000259" key="9">
    <source>
        <dbReference type="Pfam" id="PF11919"/>
    </source>
</evidence>
<evidence type="ECO:0000256" key="3">
    <source>
        <dbReference type="ARBA" id="ARBA00005739"/>
    </source>
</evidence>
<dbReference type="GO" id="GO:0006281">
    <property type="term" value="P:DNA repair"/>
    <property type="evidence" value="ECO:0007669"/>
    <property type="project" value="UniProtKB-KW"/>
</dbReference>
<dbReference type="Proteomes" id="UP001488838">
    <property type="component" value="Unassembled WGS sequence"/>
</dbReference>
<dbReference type="GO" id="GO:0010499">
    <property type="term" value="P:proteasomal ubiquitin-independent protein catabolic process"/>
    <property type="evidence" value="ECO:0007669"/>
    <property type="project" value="TreeGrafter"/>
</dbReference>